<reference evidence="1 2" key="1">
    <citation type="journal article" date="2018" name="Nat. Biotechnol.">
        <title>A standardized bacterial taxonomy based on genome phylogeny substantially revises the tree of life.</title>
        <authorList>
            <person name="Parks D.H."/>
            <person name="Chuvochina M."/>
            <person name="Waite D.W."/>
            <person name="Rinke C."/>
            <person name="Skarshewski A."/>
            <person name="Chaumeil P.A."/>
            <person name="Hugenholtz P."/>
        </authorList>
    </citation>
    <scope>NUCLEOTIDE SEQUENCE [LARGE SCALE GENOMIC DNA]</scope>
    <source>
        <strain evidence="1">UBA8739</strain>
    </source>
</reference>
<proteinExistence type="predicted"/>
<dbReference type="Gene3D" id="2.40.360.10">
    <property type="entry name" value="YmcC-like"/>
    <property type="match status" value="1"/>
</dbReference>
<dbReference type="InterPro" id="IPR021308">
    <property type="entry name" value="GfcB"/>
</dbReference>
<dbReference type="Pfam" id="PF11102">
    <property type="entry name" value="YjbF"/>
    <property type="match status" value="1"/>
</dbReference>
<dbReference type="SUPFAM" id="SSF159270">
    <property type="entry name" value="YmcC-like"/>
    <property type="match status" value="1"/>
</dbReference>
<dbReference type="InterPro" id="IPR023373">
    <property type="entry name" value="YmcC_sf"/>
</dbReference>
<comment type="caution">
    <text evidence="1">The sequence shown here is derived from an EMBL/GenBank/DDBJ whole genome shotgun (WGS) entry which is preliminary data.</text>
</comment>
<sequence>MRPEGPPDMSRSAMSHIRSILLLLPALLLAACTDKGELPAPFDTLDAVFFPQSAPSADEIDVDKLPVAAILVEFGRGSARVALADTRDGTLIWRARDRAEIHTRNGILVRTVGLPDDVRVIRFDGLPPGARTPVPAAAGAGTYVRIFDMPDRRLYGARADCSLAEVGQEPVKVGKYEFGTVVYDESCTVEALGWQYTNRYWYEPDSKRIWRSTQRLSRELGDMEITLLRPARIP</sequence>
<accession>A0A3B9IIQ7</accession>
<evidence type="ECO:0000313" key="2">
    <source>
        <dbReference type="Proteomes" id="UP000257706"/>
    </source>
</evidence>
<dbReference type="AlphaFoldDB" id="A0A3B9IIQ7"/>
<dbReference type="Proteomes" id="UP000257706">
    <property type="component" value="Unassembled WGS sequence"/>
</dbReference>
<organism evidence="1 2">
    <name type="scientific">Tistrella mobilis</name>
    <dbReference type="NCBI Taxonomy" id="171437"/>
    <lineage>
        <taxon>Bacteria</taxon>
        <taxon>Pseudomonadati</taxon>
        <taxon>Pseudomonadota</taxon>
        <taxon>Alphaproteobacteria</taxon>
        <taxon>Geminicoccales</taxon>
        <taxon>Geminicoccaceae</taxon>
        <taxon>Tistrella</taxon>
    </lineage>
</organism>
<evidence type="ECO:0000313" key="1">
    <source>
        <dbReference type="EMBL" id="HAE47742.1"/>
    </source>
</evidence>
<protein>
    <submittedName>
        <fullName evidence="1">YjbF family lipoprotein</fullName>
    </submittedName>
</protein>
<name>A0A3B9IIQ7_9PROT</name>
<keyword evidence="1" id="KW-0449">Lipoprotein</keyword>
<dbReference type="OrthoDB" id="6237231at2"/>
<gene>
    <name evidence="1" type="ORF">DCK97_10015</name>
</gene>
<dbReference type="PROSITE" id="PS51257">
    <property type="entry name" value="PROKAR_LIPOPROTEIN"/>
    <property type="match status" value="1"/>
</dbReference>
<dbReference type="EMBL" id="DMAI01000157">
    <property type="protein sequence ID" value="HAE47742.1"/>
    <property type="molecule type" value="Genomic_DNA"/>
</dbReference>